<keyword evidence="3 4" id="KW-0408">Iron</keyword>
<evidence type="ECO:0000256" key="4">
    <source>
        <dbReference type="PROSITE-ProRule" id="PRU00433"/>
    </source>
</evidence>
<dbReference type="PROSITE" id="PS51007">
    <property type="entry name" value="CYTC"/>
    <property type="match status" value="1"/>
</dbReference>
<sequence length="126" mass="13367">MASLLMMLAGCNDSGSSQEVGQSLDDLKVSRVVGGEPEMGRRIIAAYECGVCHVIPGIQGAHGIVGPPLTDFGRRQFIGGVVPNEPSLLVRWVQDAPSIAPHTGMPDLGLSNDEARHVAAYLYTLR</sequence>
<evidence type="ECO:0000313" key="6">
    <source>
        <dbReference type="EMBL" id="MBJ6127006.1"/>
    </source>
</evidence>
<keyword evidence="7" id="KW-1185">Reference proteome</keyword>
<dbReference type="EMBL" id="JAELXT010000019">
    <property type="protein sequence ID" value="MBJ6127006.1"/>
    <property type="molecule type" value="Genomic_DNA"/>
</dbReference>
<gene>
    <name evidence="6" type="ORF">JAO75_16510</name>
</gene>
<evidence type="ECO:0000256" key="2">
    <source>
        <dbReference type="ARBA" id="ARBA00022723"/>
    </source>
</evidence>
<accession>A0ABS0Y3Y6</accession>
<dbReference type="InterPro" id="IPR036909">
    <property type="entry name" value="Cyt_c-like_dom_sf"/>
</dbReference>
<keyword evidence="2 4" id="KW-0479">Metal-binding</keyword>
<dbReference type="RefSeq" id="WP_199050236.1">
    <property type="nucleotide sequence ID" value="NZ_JAELXT010000019.1"/>
</dbReference>
<proteinExistence type="predicted"/>
<keyword evidence="1 4" id="KW-0349">Heme</keyword>
<evidence type="ECO:0000313" key="7">
    <source>
        <dbReference type="Proteomes" id="UP000620670"/>
    </source>
</evidence>
<reference evidence="7" key="1">
    <citation type="submission" date="2020-12" db="EMBL/GenBank/DDBJ databases">
        <title>Hymenobacter sp.</title>
        <authorList>
            <person name="Kim M.K."/>
        </authorList>
    </citation>
    <scope>NUCLEOTIDE SEQUENCE [LARGE SCALE GENOMIC DNA]</scope>
    <source>
        <strain evidence="7">BT325</strain>
    </source>
</reference>
<protein>
    <submittedName>
        <fullName evidence="6">Cytochrome C</fullName>
    </submittedName>
</protein>
<evidence type="ECO:0000256" key="1">
    <source>
        <dbReference type="ARBA" id="ARBA00022617"/>
    </source>
</evidence>
<name>A0ABS0Y3Y6_9HYPH</name>
<evidence type="ECO:0000259" key="5">
    <source>
        <dbReference type="PROSITE" id="PS51007"/>
    </source>
</evidence>
<dbReference type="InterPro" id="IPR009056">
    <property type="entry name" value="Cyt_c-like_dom"/>
</dbReference>
<organism evidence="6 7">
    <name type="scientific">Microvirga splendida</name>
    <dbReference type="NCBI Taxonomy" id="2795727"/>
    <lineage>
        <taxon>Bacteria</taxon>
        <taxon>Pseudomonadati</taxon>
        <taxon>Pseudomonadota</taxon>
        <taxon>Alphaproteobacteria</taxon>
        <taxon>Hyphomicrobiales</taxon>
        <taxon>Methylobacteriaceae</taxon>
        <taxon>Microvirga</taxon>
    </lineage>
</organism>
<feature type="domain" description="Cytochrome c" evidence="5">
    <location>
        <begin position="35"/>
        <end position="126"/>
    </location>
</feature>
<evidence type="ECO:0000256" key="3">
    <source>
        <dbReference type="ARBA" id="ARBA00023004"/>
    </source>
</evidence>
<dbReference type="Proteomes" id="UP000620670">
    <property type="component" value="Unassembled WGS sequence"/>
</dbReference>
<comment type="caution">
    <text evidence="6">The sequence shown here is derived from an EMBL/GenBank/DDBJ whole genome shotgun (WGS) entry which is preliminary data.</text>
</comment>
<dbReference type="SUPFAM" id="SSF46626">
    <property type="entry name" value="Cytochrome c"/>
    <property type="match status" value="1"/>
</dbReference>
<dbReference type="Gene3D" id="1.10.760.10">
    <property type="entry name" value="Cytochrome c-like domain"/>
    <property type="match status" value="1"/>
</dbReference>